<keyword evidence="1" id="KW-0732">Signal</keyword>
<dbReference type="Proteomes" id="UP000317624">
    <property type="component" value="Unassembled WGS sequence"/>
</dbReference>
<name>A0A558BM94_9BACT</name>
<protein>
    <recommendedName>
        <fullName evidence="4">Outer membrane protein beta-barrel domain-containing protein</fullName>
    </recommendedName>
</protein>
<feature type="signal peptide" evidence="1">
    <location>
        <begin position="1"/>
        <end position="19"/>
    </location>
</feature>
<organism evidence="2 3">
    <name type="scientific">Hymenobacter setariae</name>
    <dbReference type="NCBI Taxonomy" id="2594794"/>
    <lineage>
        <taxon>Bacteria</taxon>
        <taxon>Pseudomonadati</taxon>
        <taxon>Bacteroidota</taxon>
        <taxon>Cytophagia</taxon>
        <taxon>Cytophagales</taxon>
        <taxon>Hymenobacteraceae</taxon>
        <taxon>Hymenobacter</taxon>
    </lineage>
</organism>
<keyword evidence="3" id="KW-1185">Reference proteome</keyword>
<proteinExistence type="predicted"/>
<dbReference type="OrthoDB" id="1340981at2"/>
<sequence>MKKYIYLLPLLALARPACAQHFEVVERAAPNLSWYSGPDANSTSFINRSSDDGVYKGGAYTNSPYGRHAGLGLGLGLRALYVGKRAGLLVIDLGYDWQRTRTDIVAVSNVDWSRQSQTGTQTQYAADGETFLHSQNISLFAGYGHRFGEGLWHFDILAGPEITTTFGSRESGEGTFNNGRTWVTDTRRSSFGLDGRLRGDFTAWHGRAGINISYSTGLISAQSGLLGGPLRKSFGQVLRFGIAYRLN</sequence>
<reference evidence="2 3" key="1">
    <citation type="submission" date="2019-07" db="EMBL/GenBank/DDBJ databases">
        <title>Hymenobacter sp. straun FUR1 Genome sequencing and assembly.</title>
        <authorList>
            <person name="Chhetri G."/>
        </authorList>
    </citation>
    <scope>NUCLEOTIDE SEQUENCE [LARGE SCALE GENOMIC DNA]</scope>
    <source>
        <strain evidence="2 3">Fur1</strain>
    </source>
</reference>
<accession>A0A558BM94</accession>
<comment type="caution">
    <text evidence="2">The sequence shown here is derived from an EMBL/GenBank/DDBJ whole genome shotgun (WGS) entry which is preliminary data.</text>
</comment>
<evidence type="ECO:0000313" key="3">
    <source>
        <dbReference type="Proteomes" id="UP000317624"/>
    </source>
</evidence>
<dbReference type="EMBL" id="VMRJ01000006">
    <property type="protein sequence ID" value="TVT37634.1"/>
    <property type="molecule type" value="Genomic_DNA"/>
</dbReference>
<evidence type="ECO:0000256" key="1">
    <source>
        <dbReference type="SAM" id="SignalP"/>
    </source>
</evidence>
<evidence type="ECO:0000313" key="2">
    <source>
        <dbReference type="EMBL" id="TVT37634.1"/>
    </source>
</evidence>
<dbReference type="RefSeq" id="WP_144851759.1">
    <property type="nucleotide sequence ID" value="NZ_VMRJ01000006.1"/>
</dbReference>
<evidence type="ECO:0008006" key="4">
    <source>
        <dbReference type="Google" id="ProtNLM"/>
    </source>
</evidence>
<feature type="chain" id="PRO_5022112128" description="Outer membrane protein beta-barrel domain-containing protein" evidence="1">
    <location>
        <begin position="20"/>
        <end position="247"/>
    </location>
</feature>
<dbReference type="AlphaFoldDB" id="A0A558BM94"/>
<gene>
    <name evidence="2" type="ORF">FNT36_20890</name>
</gene>